<dbReference type="Proteomes" id="UP000275719">
    <property type="component" value="Unassembled WGS sequence"/>
</dbReference>
<dbReference type="RefSeq" id="WP_125018850.1">
    <property type="nucleotide sequence ID" value="NZ_RQVQ01000014.1"/>
</dbReference>
<proteinExistence type="predicted"/>
<dbReference type="AlphaFoldDB" id="A0A3P3WAF0"/>
<comment type="caution">
    <text evidence="1">The sequence shown here is derived from an EMBL/GenBank/DDBJ whole genome shotgun (WGS) entry which is preliminary data.</text>
</comment>
<dbReference type="EMBL" id="RQVQ01000014">
    <property type="protein sequence ID" value="RRJ90936.1"/>
    <property type="molecule type" value="Genomic_DNA"/>
</dbReference>
<sequence>MFLTIKAPNFINSRIYKVDTKDYKSFYVFYSNVDISVYDDTFELAKSYKKGSRNQTEILNIIKDDFVYSKQLSQEMYEDIRSVFVDGYSVFNFDGLPVFKLKGNFEILKKDWRFIIIQDKITDKNTPFISILKRIRCRFQKMNKIN</sequence>
<evidence type="ECO:0000313" key="1">
    <source>
        <dbReference type="EMBL" id="RRJ90936.1"/>
    </source>
</evidence>
<reference evidence="1 2" key="1">
    <citation type="submission" date="2018-11" db="EMBL/GenBank/DDBJ databases">
        <title>Flavobacterium sp. nov., YIM 102701-2 draft genome.</title>
        <authorList>
            <person name="Li G."/>
            <person name="Jiang Y."/>
        </authorList>
    </citation>
    <scope>NUCLEOTIDE SEQUENCE [LARGE SCALE GENOMIC DNA]</scope>
    <source>
        <strain evidence="1 2">YIM 102701-2</strain>
    </source>
</reference>
<name>A0A3P3WAF0_9FLAO</name>
<evidence type="ECO:0000313" key="2">
    <source>
        <dbReference type="Proteomes" id="UP000275719"/>
    </source>
</evidence>
<organism evidence="1 2">
    <name type="scientific">Paenimyroides tangerinum</name>
    <dbReference type="NCBI Taxonomy" id="2488728"/>
    <lineage>
        <taxon>Bacteria</taxon>
        <taxon>Pseudomonadati</taxon>
        <taxon>Bacteroidota</taxon>
        <taxon>Flavobacteriia</taxon>
        <taxon>Flavobacteriales</taxon>
        <taxon>Flavobacteriaceae</taxon>
        <taxon>Paenimyroides</taxon>
    </lineage>
</organism>
<gene>
    <name evidence="1" type="ORF">EG240_07895</name>
</gene>
<protein>
    <submittedName>
        <fullName evidence="1">Uncharacterized protein</fullName>
    </submittedName>
</protein>
<keyword evidence="2" id="KW-1185">Reference proteome</keyword>
<accession>A0A3P3WAF0</accession>